<name>A0A2P6VQ99_9CHLO</name>
<reference evidence="2 3" key="1">
    <citation type="journal article" date="2018" name="Plant J.">
        <title>Genome sequences of Chlorella sorokiniana UTEX 1602 and Micractinium conductrix SAG 241.80: implications to maltose excretion by a green alga.</title>
        <authorList>
            <person name="Arriola M.B."/>
            <person name="Velmurugan N."/>
            <person name="Zhang Y."/>
            <person name="Plunkett M.H."/>
            <person name="Hondzo H."/>
            <person name="Barney B.M."/>
        </authorList>
    </citation>
    <scope>NUCLEOTIDE SEQUENCE [LARGE SCALE GENOMIC DNA]</scope>
    <source>
        <strain evidence="2 3">SAG 241.80</strain>
    </source>
</reference>
<feature type="signal peptide" evidence="1">
    <location>
        <begin position="1"/>
        <end position="22"/>
    </location>
</feature>
<dbReference type="Proteomes" id="UP000239649">
    <property type="component" value="Unassembled WGS sequence"/>
</dbReference>
<feature type="chain" id="PRO_5015103972" evidence="1">
    <location>
        <begin position="23"/>
        <end position="305"/>
    </location>
</feature>
<comment type="caution">
    <text evidence="2">The sequence shown here is derived from an EMBL/GenBank/DDBJ whole genome shotgun (WGS) entry which is preliminary data.</text>
</comment>
<keyword evidence="3" id="KW-1185">Reference proteome</keyword>
<dbReference type="AlphaFoldDB" id="A0A2P6VQ99"/>
<accession>A0A2P6VQ99</accession>
<gene>
    <name evidence="2" type="primary">g733</name>
    <name evidence="2" type="ORF">C2E20_0733</name>
</gene>
<evidence type="ECO:0000313" key="2">
    <source>
        <dbReference type="EMBL" id="PSC76262.1"/>
    </source>
</evidence>
<sequence>MRPASLLPLLLIAAAAVSGAAGQGGPPKVHPRTEDIPYIQCQVCELLAKNAWKQVKDMTKAASPTNKVDEMRIIELMEKITTAWRPEGEWMARLDLVEEGDRLAVAEMEAVGNCGVECKTVERAAELIMGEHDTDAAEVLFTGKKNRAQFNNWLCYELTGVCKSKPPPLPKGRTPGPAFQPKGEGDADLDRVMGQMQDQGMKGSLWSREELMAKYGMPEGAEGSDNDEEIDELDVPATPAPVPPVQQVVEAAAGTAQRAVQAAAGAAQRAAAAARQGVRAAAAKARGLVAGFKGRLQERRARQEL</sequence>
<keyword evidence="1" id="KW-0732">Signal</keyword>
<evidence type="ECO:0000313" key="3">
    <source>
        <dbReference type="Proteomes" id="UP000239649"/>
    </source>
</evidence>
<dbReference type="STRING" id="554055.A0A2P6VQ99"/>
<dbReference type="PANTHER" id="PTHR36058">
    <property type="entry name" value="NUCLEOPHOSMIN"/>
    <property type="match status" value="1"/>
</dbReference>
<organism evidence="2 3">
    <name type="scientific">Micractinium conductrix</name>
    <dbReference type="NCBI Taxonomy" id="554055"/>
    <lineage>
        <taxon>Eukaryota</taxon>
        <taxon>Viridiplantae</taxon>
        <taxon>Chlorophyta</taxon>
        <taxon>core chlorophytes</taxon>
        <taxon>Trebouxiophyceae</taxon>
        <taxon>Chlorellales</taxon>
        <taxon>Chlorellaceae</taxon>
        <taxon>Chlorella clade</taxon>
        <taxon>Micractinium</taxon>
    </lineage>
</organism>
<proteinExistence type="predicted"/>
<evidence type="ECO:0000256" key="1">
    <source>
        <dbReference type="SAM" id="SignalP"/>
    </source>
</evidence>
<dbReference type="OrthoDB" id="202851at2759"/>
<dbReference type="EMBL" id="LHPF02000001">
    <property type="protein sequence ID" value="PSC76262.1"/>
    <property type="molecule type" value="Genomic_DNA"/>
</dbReference>
<dbReference type="PANTHER" id="PTHR36058:SF1">
    <property type="entry name" value="NUCLEOPHOSMIN"/>
    <property type="match status" value="1"/>
</dbReference>
<protein>
    <submittedName>
        <fullName evidence="2">DUF3456 domain</fullName>
    </submittedName>
</protein>